<dbReference type="Proteomes" id="UP001597218">
    <property type="component" value="Unassembled WGS sequence"/>
</dbReference>
<dbReference type="EMBL" id="JBHUGI010000032">
    <property type="protein sequence ID" value="MFD1928896.1"/>
    <property type="molecule type" value="Genomic_DNA"/>
</dbReference>
<evidence type="ECO:0000313" key="2">
    <source>
        <dbReference type="Proteomes" id="UP001597218"/>
    </source>
</evidence>
<evidence type="ECO:0000313" key="1">
    <source>
        <dbReference type="EMBL" id="MFD1928896.1"/>
    </source>
</evidence>
<name>A0ABW4SIH1_9BACL</name>
<gene>
    <name evidence="1" type="ORF">ACFSFY_12715</name>
</gene>
<sequence length="110" mass="12851">MIDVEIMKARKKLRLELLEEVYNLHFGGEGQLNNLLIAKRDELMGERNSEKHLAYHYLLESGYIYIDNIEVEDGVVTEINHIKLENGYDYVAINILLKGIDYVESMYDLD</sequence>
<accession>A0ABW4SIH1</accession>
<organism evidence="1 2">
    <name type="scientific">Sporosarcina siberiensis</name>
    <dbReference type="NCBI Taxonomy" id="1365606"/>
    <lineage>
        <taxon>Bacteria</taxon>
        <taxon>Bacillati</taxon>
        <taxon>Bacillota</taxon>
        <taxon>Bacilli</taxon>
        <taxon>Bacillales</taxon>
        <taxon>Caryophanaceae</taxon>
        <taxon>Sporosarcina</taxon>
    </lineage>
</organism>
<comment type="caution">
    <text evidence="1">The sequence shown here is derived from an EMBL/GenBank/DDBJ whole genome shotgun (WGS) entry which is preliminary data.</text>
</comment>
<keyword evidence="2" id="KW-1185">Reference proteome</keyword>
<protein>
    <submittedName>
        <fullName evidence="1">Uncharacterized protein</fullName>
    </submittedName>
</protein>
<dbReference type="RefSeq" id="WP_381538571.1">
    <property type="nucleotide sequence ID" value="NZ_JBHUGI010000032.1"/>
</dbReference>
<reference evidence="2" key="1">
    <citation type="journal article" date="2019" name="Int. J. Syst. Evol. Microbiol.">
        <title>The Global Catalogue of Microorganisms (GCM) 10K type strain sequencing project: providing services to taxonomists for standard genome sequencing and annotation.</title>
        <authorList>
            <consortium name="The Broad Institute Genomics Platform"/>
            <consortium name="The Broad Institute Genome Sequencing Center for Infectious Disease"/>
            <person name="Wu L."/>
            <person name="Ma J."/>
        </authorList>
    </citation>
    <scope>NUCLEOTIDE SEQUENCE [LARGE SCALE GENOMIC DNA]</scope>
    <source>
        <strain evidence="2">CGMCC 4.7177</strain>
    </source>
</reference>
<proteinExistence type="predicted"/>